<feature type="transmembrane region" description="Helical" evidence="1">
    <location>
        <begin position="6"/>
        <end position="29"/>
    </location>
</feature>
<keyword evidence="1" id="KW-0472">Membrane</keyword>
<comment type="caution">
    <text evidence="2">The sequence shown here is derived from an EMBL/GenBank/DDBJ whole genome shotgun (WGS) entry which is preliminary data.</text>
</comment>
<organism evidence="2 3">
    <name type="scientific">Paracoccus maritimus</name>
    <dbReference type="NCBI Taxonomy" id="2933292"/>
    <lineage>
        <taxon>Bacteria</taxon>
        <taxon>Pseudomonadati</taxon>
        <taxon>Pseudomonadota</taxon>
        <taxon>Alphaproteobacteria</taxon>
        <taxon>Rhodobacterales</taxon>
        <taxon>Paracoccaceae</taxon>
        <taxon>Paracoccus</taxon>
    </lineage>
</organism>
<evidence type="ECO:0000313" key="2">
    <source>
        <dbReference type="EMBL" id="MCT4332971.1"/>
    </source>
</evidence>
<dbReference type="Pfam" id="PF10067">
    <property type="entry name" value="DUF2306"/>
    <property type="match status" value="1"/>
</dbReference>
<feature type="transmembrane region" description="Helical" evidence="1">
    <location>
        <begin position="135"/>
        <end position="152"/>
    </location>
</feature>
<sequence>MFDPLIHAPIAIQIHVAVVIPAALLGVALLLGRKGTNRHRFWGRIWIILMVVAAVASFWIQTIRMIGPFSPIHLLSALTLVLCVRIPMLARAGRITAHRRSVTQLFWFALVGAGAFTFLPGRIMHHVAFSAGQSWALVFLGLLAAGLVWLAIHTRAAREFR</sequence>
<feature type="transmembrane region" description="Helical" evidence="1">
    <location>
        <begin position="41"/>
        <end position="60"/>
    </location>
</feature>
<name>A0ABT2K8W2_9RHOB</name>
<reference evidence="2 3" key="1">
    <citation type="submission" date="2022-04" db="EMBL/GenBank/DDBJ databases">
        <title>Paracoccus sp. YLB-12 draft genome sequence.</title>
        <authorList>
            <person name="Yu L."/>
        </authorList>
    </citation>
    <scope>NUCLEOTIDE SEQUENCE [LARGE SCALE GENOMIC DNA]</scope>
    <source>
        <strain evidence="2 3">YLB-12</strain>
    </source>
</reference>
<dbReference type="RefSeq" id="WP_260276862.1">
    <property type="nucleotide sequence ID" value="NZ_JANAVZ010000004.1"/>
</dbReference>
<feature type="transmembrane region" description="Helical" evidence="1">
    <location>
        <begin position="72"/>
        <end position="93"/>
    </location>
</feature>
<protein>
    <submittedName>
        <fullName evidence="2">DUF2306 domain-containing protein</fullName>
    </submittedName>
</protein>
<dbReference type="EMBL" id="JANAVZ010000004">
    <property type="protein sequence ID" value="MCT4332971.1"/>
    <property type="molecule type" value="Genomic_DNA"/>
</dbReference>
<accession>A0ABT2K8W2</accession>
<evidence type="ECO:0000313" key="3">
    <source>
        <dbReference type="Proteomes" id="UP001320702"/>
    </source>
</evidence>
<keyword evidence="1" id="KW-1133">Transmembrane helix</keyword>
<keyword evidence="3" id="KW-1185">Reference proteome</keyword>
<gene>
    <name evidence="2" type="ORF">MU516_08820</name>
</gene>
<dbReference type="InterPro" id="IPR018750">
    <property type="entry name" value="DUF2306_membrane"/>
</dbReference>
<proteinExistence type="predicted"/>
<feature type="transmembrane region" description="Helical" evidence="1">
    <location>
        <begin position="105"/>
        <end position="123"/>
    </location>
</feature>
<keyword evidence="1" id="KW-0812">Transmembrane</keyword>
<evidence type="ECO:0000256" key="1">
    <source>
        <dbReference type="SAM" id="Phobius"/>
    </source>
</evidence>
<dbReference type="Proteomes" id="UP001320702">
    <property type="component" value="Unassembled WGS sequence"/>
</dbReference>